<dbReference type="InterPro" id="IPR022413">
    <property type="entry name" value="ATP-guanido_PTrfase_N"/>
</dbReference>
<feature type="binding site" evidence="8">
    <location>
        <position position="273"/>
    </location>
    <ligand>
        <name>ATP</name>
        <dbReference type="ChEBI" id="CHEBI:30616"/>
    </ligand>
</feature>
<evidence type="ECO:0000256" key="9">
    <source>
        <dbReference type="RuleBase" id="RU000505"/>
    </source>
</evidence>
<feature type="binding site" evidence="8">
    <location>
        <begin position="324"/>
        <end position="328"/>
    </location>
    <ligand>
        <name>ATP</name>
        <dbReference type="ChEBI" id="CHEBI:30616"/>
    </ligand>
</feature>
<dbReference type="EnsemblMetazoa" id="XM_014387618.1">
    <property type="protein sequence ID" value="XP_014243104.1"/>
    <property type="gene ID" value="LOC106663072"/>
</dbReference>
<keyword evidence="5 8" id="KW-0418">Kinase</keyword>
<dbReference type="KEGG" id="clec:106663072"/>
<dbReference type="InterPro" id="IPR014746">
    <property type="entry name" value="Gln_synth/guanido_kin_cat_dom"/>
</dbReference>
<evidence type="ECO:0000259" key="11">
    <source>
        <dbReference type="PROSITE" id="PS51510"/>
    </source>
</evidence>
<feature type="domain" description="Phosphagen kinase N-terminal" evidence="10">
    <location>
        <begin position="50"/>
        <end position="135"/>
    </location>
</feature>
<evidence type="ECO:0000256" key="6">
    <source>
        <dbReference type="ARBA" id="ARBA00022840"/>
    </source>
</evidence>
<dbReference type="Gene3D" id="1.10.135.10">
    <property type="entry name" value="ATP:guanido phosphotransferase, N-terminal domain"/>
    <property type="match status" value="1"/>
</dbReference>
<evidence type="ECO:0000256" key="1">
    <source>
        <dbReference type="ARBA" id="ARBA00006798"/>
    </source>
</evidence>
<evidence type="ECO:0000256" key="4">
    <source>
        <dbReference type="ARBA" id="ARBA00022741"/>
    </source>
</evidence>
<dbReference type="GO" id="GO:0004054">
    <property type="term" value="F:arginine kinase activity"/>
    <property type="evidence" value="ECO:0007669"/>
    <property type="project" value="UniProtKB-EC"/>
</dbReference>
<dbReference type="InterPro" id="IPR022415">
    <property type="entry name" value="ATP-guanido_PTrfase_AS"/>
</dbReference>
<reference evidence="12" key="1">
    <citation type="submission" date="2022-01" db="UniProtKB">
        <authorList>
            <consortium name="EnsemblMetazoa"/>
        </authorList>
    </citation>
    <scope>IDENTIFICATION</scope>
</reference>
<organism evidence="12 13">
    <name type="scientific">Cimex lectularius</name>
    <name type="common">Bed bug</name>
    <name type="synonym">Acanthia lectularia</name>
    <dbReference type="NCBI Taxonomy" id="79782"/>
    <lineage>
        <taxon>Eukaryota</taxon>
        <taxon>Metazoa</taxon>
        <taxon>Ecdysozoa</taxon>
        <taxon>Arthropoda</taxon>
        <taxon>Hexapoda</taxon>
        <taxon>Insecta</taxon>
        <taxon>Pterygota</taxon>
        <taxon>Neoptera</taxon>
        <taxon>Paraneoptera</taxon>
        <taxon>Hemiptera</taxon>
        <taxon>Heteroptera</taxon>
        <taxon>Panheteroptera</taxon>
        <taxon>Cimicomorpha</taxon>
        <taxon>Cimicidae</taxon>
        <taxon>Cimex</taxon>
    </lineage>
</organism>
<evidence type="ECO:0000259" key="10">
    <source>
        <dbReference type="PROSITE" id="PS51509"/>
    </source>
</evidence>
<evidence type="ECO:0000313" key="13">
    <source>
        <dbReference type="Proteomes" id="UP000494040"/>
    </source>
</evidence>
<dbReference type="PANTHER" id="PTHR11547:SF38">
    <property type="entry name" value="ARGININE KINASE 1-RELATED"/>
    <property type="match status" value="1"/>
</dbReference>
<comment type="similarity">
    <text evidence="1 7 9">Belongs to the ATP:guanido phosphotransferase family.</text>
</comment>
<dbReference type="GO" id="GO:0004111">
    <property type="term" value="F:creatine kinase activity"/>
    <property type="evidence" value="ECO:0007669"/>
    <property type="project" value="InterPro"/>
</dbReference>
<dbReference type="PROSITE" id="PS00112">
    <property type="entry name" value="PHOSPHAGEN_KINASE"/>
    <property type="match status" value="1"/>
</dbReference>
<dbReference type="FunFam" id="1.10.135.10:FF:000003">
    <property type="entry name" value="Three-domain arginine kinase"/>
    <property type="match status" value="1"/>
</dbReference>
<protein>
    <recommendedName>
        <fullName evidence="2">arginine kinase</fullName>
        <ecNumber evidence="2">2.7.3.3</ecNumber>
    </recommendedName>
</protein>
<name>A0A8I6RBQ0_CIMLE</name>
<dbReference type="OrthoDB" id="430219at2759"/>
<dbReference type="SUPFAM" id="SSF55931">
    <property type="entry name" value="Glutamine synthetase/guanido kinase"/>
    <property type="match status" value="1"/>
</dbReference>
<dbReference type="GeneID" id="106663072"/>
<evidence type="ECO:0000256" key="8">
    <source>
        <dbReference type="PROSITE-ProRule" id="PRU00843"/>
    </source>
</evidence>
<evidence type="ECO:0000256" key="3">
    <source>
        <dbReference type="ARBA" id="ARBA00022679"/>
    </source>
</evidence>
<dbReference type="PANTHER" id="PTHR11547">
    <property type="entry name" value="ARGININE OR CREATINE KINASE"/>
    <property type="match status" value="1"/>
</dbReference>
<evidence type="ECO:0000256" key="5">
    <source>
        <dbReference type="ARBA" id="ARBA00022777"/>
    </source>
</evidence>
<dbReference type="GO" id="GO:0005524">
    <property type="term" value="F:ATP binding"/>
    <property type="evidence" value="ECO:0007669"/>
    <property type="project" value="UniProtKB-UniRule"/>
</dbReference>
<sequence>MAKTARTILSAIVRHCRFSSDAKNALSFKIPFFVLIVLVSLKKCCDLNVTVSERLEKSFKTLSGSQSKSLLKKHLSADVFNSLKGKKTSYNSTLMDVIQSGTENLDSGIGVYAPDAEAYTVFAGLFDPVIEEYHGGFKKTDKHPAKDWGDPGSFGDLDPNGEFIISTRVRCGRSIEGYPFNPLLTKKNYLELEEMAKETFTSLPEELKGVYYPLVGMSKPVQKKLIDDHFLFKEGDRFLKSANANRFWPEGRGIFHNKDKTFLVWVNEEDHLRIISMQKGGNVGQVYKRLVSAVECIGNCLPFSRNERLGFLTFCPTNLGTTIRASVLIKLPKLAADKSKLEEVAAKYNLQVRGSHGEHSEAKSGMYDISNKRRLGLTEFNAVKEMNDGVAQLIKMEKQLK</sequence>
<dbReference type="InterPro" id="IPR000749">
    <property type="entry name" value="ATP-guanido_PTrfase"/>
</dbReference>
<evidence type="ECO:0000256" key="7">
    <source>
        <dbReference type="PROSITE-ProRule" id="PRU00842"/>
    </source>
</evidence>
<dbReference type="Pfam" id="PF02807">
    <property type="entry name" value="ATP-gua_PtransN"/>
    <property type="match status" value="1"/>
</dbReference>
<dbReference type="EC" id="2.7.3.3" evidence="2"/>
<proteinExistence type="inferred from homology"/>
<feature type="domain" description="Phosphagen kinase C-terminal" evidence="11">
    <location>
        <begin position="163"/>
        <end position="400"/>
    </location>
</feature>
<feature type="binding site" evidence="8">
    <location>
        <position position="229"/>
    </location>
    <ligand>
        <name>ATP</name>
        <dbReference type="ChEBI" id="CHEBI:30616"/>
    </ligand>
</feature>
<evidence type="ECO:0000313" key="12">
    <source>
        <dbReference type="EnsemblMetazoa" id="XP_014243104.1"/>
    </source>
</evidence>
<evidence type="ECO:0000256" key="2">
    <source>
        <dbReference type="ARBA" id="ARBA00012230"/>
    </source>
</evidence>
<keyword evidence="13" id="KW-1185">Reference proteome</keyword>
<dbReference type="RefSeq" id="XP_014243104.1">
    <property type="nucleotide sequence ID" value="XM_014387618.1"/>
</dbReference>
<dbReference type="PROSITE" id="PS51509">
    <property type="entry name" value="PHOSPHAGEN_KINASE_N"/>
    <property type="match status" value="1"/>
</dbReference>
<feature type="binding site" evidence="8">
    <location>
        <begin position="353"/>
        <end position="358"/>
    </location>
    <ligand>
        <name>ATP</name>
        <dbReference type="ChEBI" id="CHEBI:30616"/>
    </ligand>
</feature>
<accession>A0A8I6RBQ0</accession>
<dbReference type="CDD" id="cd07932">
    <property type="entry name" value="arginine_kinase_like"/>
    <property type="match status" value="1"/>
</dbReference>
<dbReference type="InterPro" id="IPR022414">
    <property type="entry name" value="ATP-guanido_PTrfase_cat"/>
</dbReference>
<dbReference type="AlphaFoldDB" id="A0A8I6RBQ0"/>
<dbReference type="FunFam" id="3.30.590.10:FF:000006">
    <property type="entry name" value="Arginine kinase 1"/>
    <property type="match status" value="1"/>
</dbReference>
<dbReference type="Pfam" id="PF00217">
    <property type="entry name" value="ATP-gua_Ptrans"/>
    <property type="match status" value="1"/>
</dbReference>
<dbReference type="SUPFAM" id="SSF48034">
    <property type="entry name" value="Guanido kinase N-terminal domain"/>
    <property type="match status" value="1"/>
</dbReference>
<dbReference type="Proteomes" id="UP000494040">
    <property type="component" value="Unassembled WGS sequence"/>
</dbReference>
<keyword evidence="3 8" id="KW-0808">Transferase</keyword>
<keyword evidence="6 8" id="KW-0067">ATP-binding</keyword>
<feature type="binding site" evidence="8">
    <location>
        <begin position="166"/>
        <end position="170"/>
    </location>
    <ligand>
        <name>ATP</name>
        <dbReference type="ChEBI" id="CHEBI:30616"/>
    </ligand>
</feature>
<dbReference type="OMA" id="ACKDKKT"/>
<keyword evidence="4 8" id="KW-0547">Nucleotide-binding</keyword>
<dbReference type="InterPro" id="IPR036802">
    <property type="entry name" value="ATP-guanido_PTrfase_N_sf"/>
</dbReference>
<dbReference type="Gene3D" id="3.30.590.10">
    <property type="entry name" value="Glutamine synthetase/guanido kinase, catalytic domain"/>
    <property type="match status" value="1"/>
</dbReference>
<dbReference type="PROSITE" id="PS51510">
    <property type="entry name" value="PHOSPHAGEN_KINASE_C"/>
    <property type="match status" value="1"/>
</dbReference>
<dbReference type="GO" id="GO:0046314">
    <property type="term" value="P:phosphocreatine biosynthetic process"/>
    <property type="evidence" value="ECO:0007669"/>
    <property type="project" value="InterPro"/>
</dbReference>
<dbReference type="GO" id="GO:0005615">
    <property type="term" value="C:extracellular space"/>
    <property type="evidence" value="ECO:0007669"/>
    <property type="project" value="TreeGrafter"/>
</dbReference>